<feature type="signal peptide" evidence="2">
    <location>
        <begin position="1"/>
        <end position="18"/>
    </location>
</feature>
<organism evidence="3">
    <name type="scientific">Notodromas monacha</name>
    <dbReference type="NCBI Taxonomy" id="399045"/>
    <lineage>
        <taxon>Eukaryota</taxon>
        <taxon>Metazoa</taxon>
        <taxon>Ecdysozoa</taxon>
        <taxon>Arthropoda</taxon>
        <taxon>Crustacea</taxon>
        <taxon>Oligostraca</taxon>
        <taxon>Ostracoda</taxon>
        <taxon>Podocopa</taxon>
        <taxon>Podocopida</taxon>
        <taxon>Cypridocopina</taxon>
        <taxon>Cypridoidea</taxon>
        <taxon>Cyprididae</taxon>
        <taxon>Notodromas</taxon>
    </lineage>
</organism>
<dbReference type="EMBL" id="OA889947">
    <property type="protein sequence ID" value="CAD7284362.1"/>
    <property type="molecule type" value="Genomic_DNA"/>
</dbReference>
<dbReference type="AlphaFoldDB" id="A0A7R9BZB7"/>
<keyword evidence="4" id="KW-1185">Reference proteome</keyword>
<feature type="non-terminal residue" evidence="3">
    <location>
        <position position="1"/>
    </location>
</feature>
<reference evidence="3" key="1">
    <citation type="submission" date="2020-11" db="EMBL/GenBank/DDBJ databases">
        <authorList>
            <person name="Tran Van P."/>
        </authorList>
    </citation>
    <scope>NUCLEOTIDE SEQUENCE</scope>
</reference>
<evidence type="ECO:0000256" key="1">
    <source>
        <dbReference type="SAM" id="MobiDB-lite"/>
    </source>
</evidence>
<sequence length="87" mass="9073">MIRVSCLVIFGVLSGAAAIKESDGNQRTPYIQNLKFSKMASFNPSMNEPNMGGGQFSSPFGDPAGGPGGSPGIPDSPKATQLRARMK</sequence>
<name>A0A7R9BZB7_9CRUS</name>
<feature type="chain" id="PRO_5036210377" evidence="2">
    <location>
        <begin position="19"/>
        <end position="87"/>
    </location>
</feature>
<evidence type="ECO:0000313" key="3">
    <source>
        <dbReference type="EMBL" id="CAD7284362.1"/>
    </source>
</evidence>
<gene>
    <name evidence="3" type="ORF">NMOB1V02_LOCUS11969</name>
</gene>
<evidence type="ECO:0000313" key="4">
    <source>
        <dbReference type="Proteomes" id="UP000678499"/>
    </source>
</evidence>
<protein>
    <submittedName>
        <fullName evidence="3">Uncharacterized protein</fullName>
    </submittedName>
</protein>
<keyword evidence="2" id="KW-0732">Signal</keyword>
<dbReference type="EMBL" id="CAJPEX010007910">
    <property type="protein sequence ID" value="CAG0924514.1"/>
    <property type="molecule type" value="Genomic_DNA"/>
</dbReference>
<proteinExistence type="predicted"/>
<evidence type="ECO:0000256" key="2">
    <source>
        <dbReference type="SAM" id="SignalP"/>
    </source>
</evidence>
<dbReference type="Proteomes" id="UP000678499">
    <property type="component" value="Unassembled WGS sequence"/>
</dbReference>
<accession>A0A7R9BZB7</accession>
<feature type="region of interest" description="Disordered" evidence="1">
    <location>
        <begin position="45"/>
        <end position="87"/>
    </location>
</feature>